<accession>A0A5C7FQK7</accession>
<dbReference type="OrthoDB" id="1494238at2"/>
<name>A0A5C7FQK7_9BACT</name>
<sequence length="239" mass="26920">MVTKPPASTPPAKRSWLRKALLEISIIIVGILLSVAITEWFNGYKDGARESAYLNDIVKDLTSDLEALEADLEQRQDQIDACQQISVFFSEQNPTPGQTAGMAASFISLTSTINFNPSLVTFRALESTGRMELIRNDDIVRNLTELYTRSYSLVEHNNDDVTRYRDNFLLPFIVQNFNFAAYNQQSPDILPNLTDLTVKRAAMNHVVYNQFSISSTIDAYTEAIEQARSTLALVQKELE</sequence>
<reference evidence="3 4" key="1">
    <citation type="submission" date="2019-08" db="EMBL/GenBank/DDBJ databases">
        <title>Lewinella sp. strain SSH13 Genome sequencing and assembly.</title>
        <authorList>
            <person name="Kim I."/>
        </authorList>
    </citation>
    <scope>NUCLEOTIDE SEQUENCE [LARGE SCALE GENOMIC DNA]</scope>
    <source>
        <strain evidence="3 4">SSH13</strain>
    </source>
</reference>
<keyword evidence="2" id="KW-0812">Transmembrane</keyword>
<dbReference type="Proteomes" id="UP000321907">
    <property type="component" value="Unassembled WGS sequence"/>
</dbReference>
<dbReference type="EMBL" id="VOXD01000033">
    <property type="protein sequence ID" value="TXF87656.1"/>
    <property type="molecule type" value="Genomic_DNA"/>
</dbReference>
<evidence type="ECO:0000313" key="3">
    <source>
        <dbReference type="EMBL" id="TXF87656.1"/>
    </source>
</evidence>
<evidence type="ECO:0000256" key="1">
    <source>
        <dbReference type="SAM" id="Coils"/>
    </source>
</evidence>
<organism evidence="3 4">
    <name type="scientific">Neolewinella aurantiaca</name>
    <dbReference type="NCBI Taxonomy" id="2602767"/>
    <lineage>
        <taxon>Bacteria</taxon>
        <taxon>Pseudomonadati</taxon>
        <taxon>Bacteroidota</taxon>
        <taxon>Saprospiria</taxon>
        <taxon>Saprospirales</taxon>
        <taxon>Lewinellaceae</taxon>
        <taxon>Neolewinella</taxon>
    </lineage>
</organism>
<dbReference type="AlphaFoldDB" id="A0A5C7FQK7"/>
<proteinExistence type="predicted"/>
<keyword evidence="1" id="KW-0175">Coiled coil</keyword>
<evidence type="ECO:0000256" key="2">
    <source>
        <dbReference type="SAM" id="Phobius"/>
    </source>
</evidence>
<protein>
    <submittedName>
        <fullName evidence="3">Uncharacterized protein</fullName>
    </submittedName>
</protein>
<keyword evidence="4" id="KW-1185">Reference proteome</keyword>
<keyword evidence="2" id="KW-1133">Transmembrane helix</keyword>
<feature type="transmembrane region" description="Helical" evidence="2">
    <location>
        <begin position="20"/>
        <end position="41"/>
    </location>
</feature>
<feature type="coiled-coil region" evidence="1">
    <location>
        <begin position="58"/>
        <end position="85"/>
    </location>
</feature>
<gene>
    <name evidence="3" type="ORF">FUA23_17750</name>
</gene>
<comment type="caution">
    <text evidence="3">The sequence shown here is derived from an EMBL/GenBank/DDBJ whole genome shotgun (WGS) entry which is preliminary data.</text>
</comment>
<dbReference type="RefSeq" id="WP_147932111.1">
    <property type="nucleotide sequence ID" value="NZ_VOXD01000033.1"/>
</dbReference>
<keyword evidence="2" id="KW-0472">Membrane</keyword>
<evidence type="ECO:0000313" key="4">
    <source>
        <dbReference type="Proteomes" id="UP000321907"/>
    </source>
</evidence>